<dbReference type="Gene3D" id="4.10.60.10">
    <property type="entry name" value="Zinc finger, CCHC-type"/>
    <property type="match status" value="1"/>
</dbReference>
<feature type="compositionally biased region" description="Basic and acidic residues" evidence="4">
    <location>
        <begin position="691"/>
        <end position="795"/>
    </location>
</feature>
<dbReference type="InterPro" id="IPR033489">
    <property type="entry name" value="RBBP6"/>
</dbReference>
<dbReference type="InterPro" id="IPR001841">
    <property type="entry name" value="Znf_RING"/>
</dbReference>
<feature type="domain" description="RING-type" evidence="5">
    <location>
        <begin position="158"/>
        <end position="199"/>
    </location>
</feature>
<dbReference type="SUPFAM" id="SSF57850">
    <property type="entry name" value="RING/U-box"/>
    <property type="match status" value="1"/>
</dbReference>
<evidence type="ECO:0000313" key="8">
    <source>
        <dbReference type="Proteomes" id="UP000000305"/>
    </source>
</evidence>
<dbReference type="eggNOG" id="KOG0314">
    <property type="taxonomic scope" value="Eukaryota"/>
</dbReference>
<dbReference type="PANTHER" id="PTHR15439:SF0">
    <property type="entry name" value="CELL DIVISION CYCLE AND APOPTOSIS REGULATOR PROTEIN 1-RELATED"/>
    <property type="match status" value="1"/>
</dbReference>
<feature type="compositionally biased region" description="Low complexity" evidence="4">
    <location>
        <begin position="797"/>
        <end position="806"/>
    </location>
</feature>
<dbReference type="GO" id="GO:0008270">
    <property type="term" value="F:zinc ion binding"/>
    <property type="evidence" value="ECO:0007669"/>
    <property type="project" value="UniProtKB-KW"/>
</dbReference>
<feature type="compositionally biased region" description="Basic residues" evidence="4">
    <location>
        <begin position="840"/>
        <end position="849"/>
    </location>
</feature>
<dbReference type="InParanoid" id="E9FQX2"/>
<gene>
    <name evidence="7" type="ORF">DAPPUDRAFT_309825</name>
</gene>
<dbReference type="InterPro" id="IPR013083">
    <property type="entry name" value="Znf_RING/FYVE/PHD"/>
</dbReference>
<organism evidence="7 8">
    <name type="scientific">Daphnia pulex</name>
    <name type="common">Water flea</name>
    <dbReference type="NCBI Taxonomy" id="6669"/>
    <lineage>
        <taxon>Eukaryota</taxon>
        <taxon>Metazoa</taxon>
        <taxon>Ecdysozoa</taxon>
        <taxon>Arthropoda</taxon>
        <taxon>Crustacea</taxon>
        <taxon>Branchiopoda</taxon>
        <taxon>Diplostraca</taxon>
        <taxon>Cladocera</taxon>
        <taxon>Anomopoda</taxon>
        <taxon>Daphniidae</taxon>
        <taxon>Daphnia</taxon>
    </lineage>
</organism>
<dbReference type="InterPro" id="IPR036875">
    <property type="entry name" value="Znf_CCHC_sf"/>
</dbReference>
<feature type="compositionally biased region" description="Low complexity" evidence="4">
    <location>
        <begin position="594"/>
        <end position="605"/>
    </location>
</feature>
<dbReference type="SMART" id="SM00343">
    <property type="entry name" value="ZnF_C2HC"/>
    <property type="match status" value="1"/>
</dbReference>
<evidence type="ECO:0000313" key="7">
    <source>
        <dbReference type="EMBL" id="EFX90060.1"/>
    </source>
</evidence>
<dbReference type="SUPFAM" id="SSF57756">
    <property type="entry name" value="Retrovirus zinc finger-like domains"/>
    <property type="match status" value="1"/>
</dbReference>
<feature type="region of interest" description="Disordered" evidence="4">
    <location>
        <begin position="249"/>
        <end position="341"/>
    </location>
</feature>
<feature type="compositionally biased region" description="Basic and acidic residues" evidence="4">
    <location>
        <begin position="963"/>
        <end position="986"/>
    </location>
</feature>
<dbReference type="GO" id="GO:0005634">
    <property type="term" value="C:nucleus"/>
    <property type="evidence" value="ECO:0000318"/>
    <property type="project" value="GO_Central"/>
</dbReference>
<feature type="compositionally biased region" description="Basic residues" evidence="4">
    <location>
        <begin position="861"/>
        <end position="871"/>
    </location>
</feature>
<feature type="compositionally biased region" description="Basic and acidic residues" evidence="4">
    <location>
        <begin position="1113"/>
        <end position="1191"/>
    </location>
</feature>
<feature type="region of interest" description="Disordered" evidence="4">
    <location>
        <begin position="1"/>
        <end position="40"/>
    </location>
</feature>
<dbReference type="PANTHER" id="PTHR15439">
    <property type="entry name" value="RETINOBLASTOMA-BINDING PROTEIN 6"/>
    <property type="match status" value="1"/>
</dbReference>
<feature type="compositionally biased region" description="Basic and acidic residues" evidence="4">
    <location>
        <begin position="909"/>
        <end position="925"/>
    </location>
</feature>
<feature type="compositionally biased region" description="Basic and acidic residues" evidence="4">
    <location>
        <begin position="1199"/>
        <end position="1246"/>
    </location>
</feature>
<dbReference type="GO" id="GO:0061630">
    <property type="term" value="F:ubiquitin protein ligase activity"/>
    <property type="evidence" value="ECO:0000318"/>
    <property type="project" value="GO_Central"/>
</dbReference>
<reference evidence="7 8" key="1">
    <citation type="journal article" date="2011" name="Science">
        <title>The ecoresponsive genome of Daphnia pulex.</title>
        <authorList>
            <person name="Colbourne J.K."/>
            <person name="Pfrender M.E."/>
            <person name="Gilbert D."/>
            <person name="Thomas W.K."/>
            <person name="Tucker A."/>
            <person name="Oakley T.H."/>
            <person name="Tokishita S."/>
            <person name="Aerts A."/>
            <person name="Arnold G.J."/>
            <person name="Basu M.K."/>
            <person name="Bauer D.J."/>
            <person name="Caceres C.E."/>
            <person name="Carmel L."/>
            <person name="Casola C."/>
            <person name="Choi J.H."/>
            <person name="Detter J.C."/>
            <person name="Dong Q."/>
            <person name="Dusheyko S."/>
            <person name="Eads B.D."/>
            <person name="Frohlich T."/>
            <person name="Geiler-Samerotte K.A."/>
            <person name="Gerlach D."/>
            <person name="Hatcher P."/>
            <person name="Jogdeo S."/>
            <person name="Krijgsveld J."/>
            <person name="Kriventseva E.V."/>
            <person name="Kultz D."/>
            <person name="Laforsch C."/>
            <person name="Lindquist E."/>
            <person name="Lopez J."/>
            <person name="Manak J.R."/>
            <person name="Muller J."/>
            <person name="Pangilinan J."/>
            <person name="Patwardhan R.P."/>
            <person name="Pitluck S."/>
            <person name="Pritham E.J."/>
            <person name="Rechtsteiner A."/>
            <person name="Rho M."/>
            <person name="Rogozin I.B."/>
            <person name="Sakarya O."/>
            <person name="Salamov A."/>
            <person name="Schaack S."/>
            <person name="Shapiro H."/>
            <person name="Shiga Y."/>
            <person name="Skalitzky C."/>
            <person name="Smith Z."/>
            <person name="Souvorov A."/>
            <person name="Sung W."/>
            <person name="Tang Z."/>
            <person name="Tsuchiya D."/>
            <person name="Tu H."/>
            <person name="Vos H."/>
            <person name="Wang M."/>
            <person name="Wolf Y.I."/>
            <person name="Yamagata H."/>
            <person name="Yamada T."/>
            <person name="Ye Y."/>
            <person name="Shaw J.R."/>
            <person name="Andrews J."/>
            <person name="Crease T.J."/>
            <person name="Tang H."/>
            <person name="Lucas S.M."/>
            <person name="Robertson H.M."/>
            <person name="Bork P."/>
            <person name="Koonin E.V."/>
            <person name="Zdobnov E.M."/>
            <person name="Grigoriev I.V."/>
            <person name="Lynch M."/>
            <person name="Boore J.L."/>
        </authorList>
    </citation>
    <scope>NUCLEOTIDE SEQUENCE [LARGE SCALE GENOMIC DNA]</scope>
</reference>
<feature type="compositionally biased region" description="Low complexity" evidence="4">
    <location>
        <begin position="330"/>
        <end position="341"/>
    </location>
</feature>
<dbReference type="GO" id="GO:0006397">
    <property type="term" value="P:mRNA processing"/>
    <property type="evidence" value="ECO:0007669"/>
    <property type="project" value="InterPro"/>
</dbReference>
<feature type="compositionally biased region" description="Basic and acidic residues" evidence="4">
    <location>
        <begin position="850"/>
        <end position="860"/>
    </location>
</feature>
<dbReference type="OrthoDB" id="106784at2759"/>
<feature type="compositionally biased region" description="Acidic residues" evidence="4">
    <location>
        <begin position="250"/>
        <end position="269"/>
    </location>
</feature>
<evidence type="ECO:0000256" key="3">
    <source>
        <dbReference type="PROSITE-ProRule" id="PRU00047"/>
    </source>
</evidence>
<dbReference type="Proteomes" id="UP000000305">
    <property type="component" value="Unassembled WGS sequence"/>
</dbReference>
<dbReference type="GO" id="GO:0006511">
    <property type="term" value="P:ubiquitin-dependent protein catabolic process"/>
    <property type="evidence" value="ECO:0000318"/>
    <property type="project" value="GO_Central"/>
</dbReference>
<evidence type="ECO:0000256" key="2">
    <source>
        <dbReference type="ARBA" id="ARBA00022833"/>
    </source>
</evidence>
<dbReference type="InterPro" id="IPR001878">
    <property type="entry name" value="Znf_CCHC"/>
</dbReference>
<feature type="region of interest" description="Disordered" evidence="4">
    <location>
        <begin position="947"/>
        <end position="1005"/>
    </location>
</feature>
<accession>E9FQX2</accession>
<sequence>MANINADSAGSALDNLAQATDLSRSEASEEDKIKAMMTQSTQDYDPSKYMKIRGQGQVGPVPGNYCCFKCGMPGHWIKQCPLNLTMDIKKSTGIPRSFMVPVEGPEVPGAMMTPSGHFAVPAIDHEAYREIKKERPPFQAESPTPEVVKPVIPSELLCSLCKDLLSDAVLIPCCGDSFCDDCIRALLLDSEEQECPQCHTKAVSPDTLIPNRFLRTAVTNFRSETGYTKAAPVVAPAAVVEPVVVPEVKEDIEDEKEEPELILEDEEFKEEIATSPVAEEEFNEEPSEPPPPGGESLEEVRVPTPTVDEKPPATPTASAEGTQADVVKQSPTAPSKSTPPAVNNLSILAQKAPLIALQQALLQGNPLLLGSQNIQQIALIQQGLMAMQRIPHSSQSAPLLPTPSPIQTAPVSQTIPPQNSVPIQPLMTAQPPTHIPPPGFPRSMPPPRFQGPSIPPPGARPMMPPGGPRGLPPMGYPGAPPFPPNGMGMPPGYGNHASSAASQLASHPILQQGVIEDPLAAFEKLLKEKEERDRARKKRRYPREYREEFPNAASANYYPPYGYPPMGPQGLPMRGYGGPPGPMGPIGRGGPMGGYVPRGPHFGIGMPRGMGPRGPYPPGYMGPRGPMGIVGAPPSLLSLDLGRGRGYREERRTDYEREYYNPEADRTRRSPPPPPPGEFESDAPLIYTKPRRPDQPEKGPEKPRERIKERERERDHGHMKDGRERERERDRERGDRDKERERDRDRDRERERERERDRERDREREKGRSRHDVRDTKDTSRRTEAISRERDRDRAGSPSSVSSKSSTNTKEKSKEKEKERDREKEKKKEKKEKDEEDKKKDKKRKKKKEKEKEKDKEKEKKDKKKSKHDKKKSADSEAEAVRTQNQLDQPSIPGDRSGVMDDSATTGVDRAKLEHANHRESDDFRIPTVPEEEAALEDVLIITTDKSLESLVDDIPPTEEDPDSSKTVKKDRSRERERDDKVKETKVLPLPHSRWEEDSEEDEGIDSVKNVTDVGAIGGDSGQVKRPDNAIFRRAISAIKPKVIEIKLRPERRVLLDSAPEKIGEIEMNDSGNAIVSPDSLLNLRVAAAAAPAVVPKFNPALVDLKLLDVDEKKKSVRDRLGDKIEPEQPPARNHDKSDDTKDTKVDKSKEKKDGGKKDKEKRSSPAKDKKDRKEDKRDKDKRSRAKEKDKDKKHKRKEKEEKKSKEDKEKKDEMKPSNTDVRHGDKTKSSKNDDKQIDKDKEKSEKIKKRKRSWSSSTSSSSSSSTSDSESSSSESGGGGGGKRKKKNRKKRHVSSSSDSSDSSREPKKKKKKSKKTSSKRKQKKTSSQ</sequence>
<feature type="compositionally biased region" description="Basic residues" evidence="4">
    <location>
        <begin position="1283"/>
        <end position="1295"/>
    </location>
</feature>
<dbReference type="HOGENOM" id="CLU_259133_0_0_1"/>
<feature type="compositionally biased region" description="Basic residues" evidence="4">
    <location>
        <begin position="1308"/>
        <end position="1330"/>
    </location>
</feature>
<dbReference type="EMBL" id="GL732523">
    <property type="protein sequence ID" value="EFX90060.1"/>
    <property type="molecule type" value="Genomic_DNA"/>
</dbReference>
<feature type="compositionally biased region" description="Low complexity" evidence="4">
    <location>
        <begin position="1255"/>
        <end position="1276"/>
    </location>
</feature>
<dbReference type="GO" id="GO:0003676">
    <property type="term" value="F:nucleic acid binding"/>
    <property type="evidence" value="ECO:0007669"/>
    <property type="project" value="InterPro"/>
</dbReference>
<evidence type="ECO:0000259" key="5">
    <source>
        <dbReference type="PROSITE" id="PS50089"/>
    </source>
</evidence>
<feature type="compositionally biased region" description="Basic and acidic residues" evidence="4">
    <location>
        <begin position="23"/>
        <end position="34"/>
    </location>
</feature>
<dbReference type="GO" id="GO:0016567">
    <property type="term" value="P:protein ubiquitination"/>
    <property type="evidence" value="ECO:0000318"/>
    <property type="project" value="GO_Central"/>
</dbReference>
<protein>
    <recommendedName>
        <fullName evidence="9">E3 ubiquitin-protein ligase RBBP6</fullName>
    </recommendedName>
</protein>
<dbReference type="STRING" id="6669.E9FQX2"/>
<feature type="domain" description="CCHC-type" evidence="6">
    <location>
        <begin position="67"/>
        <end position="81"/>
    </location>
</feature>
<keyword evidence="2" id="KW-0862">Zinc</keyword>
<evidence type="ECO:0000256" key="4">
    <source>
        <dbReference type="SAM" id="MobiDB-lite"/>
    </source>
</evidence>
<name>E9FQX2_DAPPU</name>
<feature type="region of interest" description="Disordered" evidence="4">
    <location>
        <begin position="1113"/>
        <end position="1330"/>
    </location>
</feature>
<feature type="compositionally biased region" description="Basic and acidic residues" evidence="4">
    <location>
        <begin position="809"/>
        <end position="839"/>
    </location>
</feature>
<proteinExistence type="predicted"/>
<feature type="region of interest" description="Disordered" evidence="4">
    <location>
        <begin position="578"/>
        <end position="928"/>
    </location>
</feature>
<dbReference type="Pfam" id="PF13923">
    <property type="entry name" value="zf-C3HC4_2"/>
    <property type="match status" value="1"/>
</dbReference>
<feature type="compositionally biased region" description="Low complexity" evidence="4">
    <location>
        <begin position="621"/>
        <end position="641"/>
    </location>
</feature>
<evidence type="ECO:0008006" key="9">
    <source>
        <dbReference type="Google" id="ProtNLM"/>
    </source>
</evidence>
<evidence type="ECO:0000259" key="6">
    <source>
        <dbReference type="PROSITE" id="PS50158"/>
    </source>
</evidence>
<dbReference type="PROSITE" id="PS50089">
    <property type="entry name" value="ZF_RING_2"/>
    <property type="match status" value="1"/>
</dbReference>
<keyword evidence="1 3" id="KW-0863">Zinc-finger</keyword>
<keyword evidence="1 3" id="KW-0479">Metal-binding</keyword>
<dbReference type="CDD" id="cd16620">
    <property type="entry name" value="vRING-HC-C4C4_RBBP6"/>
    <property type="match status" value="1"/>
</dbReference>
<dbReference type="PROSITE" id="PS50158">
    <property type="entry name" value="ZF_CCHC"/>
    <property type="match status" value="1"/>
</dbReference>
<dbReference type="KEGG" id="dpx:DAPPUDRAFT_309825"/>
<feature type="compositionally biased region" description="Gly residues" evidence="4">
    <location>
        <begin position="584"/>
        <end position="593"/>
    </location>
</feature>
<dbReference type="OMA" id="MNMSQPF"/>
<keyword evidence="8" id="KW-1185">Reference proteome</keyword>
<feature type="compositionally biased region" description="Basic and acidic residues" evidence="4">
    <location>
        <begin position="642"/>
        <end position="668"/>
    </location>
</feature>
<evidence type="ECO:0000256" key="1">
    <source>
        <dbReference type="ARBA" id="ARBA00022771"/>
    </source>
</evidence>
<feature type="compositionally biased region" description="Acidic residues" evidence="4">
    <location>
        <begin position="278"/>
        <end position="287"/>
    </location>
</feature>
<dbReference type="Gene3D" id="3.30.40.10">
    <property type="entry name" value="Zinc/RING finger domain, C3HC4 (zinc finger)"/>
    <property type="match status" value="1"/>
</dbReference>